<evidence type="ECO:0000313" key="2">
    <source>
        <dbReference type="EMBL" id="TDU23307.1"/>
    </source>
</evidence>
<sequence>MHCFNHPDRMAVGSCKGCCKGLCVECATDLGHGLACKDRHESMVES</sequence>
<evidence type="ECO:0000259" key="1">
    <source>
        <dbReference type="PROSITE" id="PS50119"/>
    </source>
</evidence>
<evidence type="ECO:0000313" key="3">
    <source>
        <dbReference type="Proteomes" id="UP000295341"/>
    </source>
</evidence>
<gene>
    <name evidence="2" type="ORF">DFR24_4831</name>
</gene>
<dbReference type="Proteomes" id="UP000295341">
    <property type="component" value="Unassembled WGS sequence"/>
</dbReference>
<dbReference type="InterPro" id="IPR000315">
    <property type="entry name" value="Znf_B-box"/>
</dbReference>
<protein>
    <recommendedName>
        <fullName evidence="1">B box-type domain-containing protein</fullName>
    </recommendedName>
</protein>
<feature type="domain" description="B box-type" evidence="1">
    <location>
        <begin position="1"/>
        <end position="45"/>
    </location>
</feature>
<dbReference type="PROSITE" id="PS50119">
    <property type="entry name" value="ZF_BBOX"/>
    <property type="match status" value="1"/>
</dbReference>
<organism evidence="2 3">
    <name type="scientific">Panacagrimonas perspica</name>
    <dbReference type="NCBI Taxonomy" id="381431"/>
    <lineage>
        <taxon>Bacteria</taxon>
        <taxon>Pseudomonadati</taxon>
        <taxon>Pseudomonadota</taxon>
        <taxon>Gammaproteobacteria</taxon>
        <taxon>Nevskiales</taxon>
        <taxon>Nevskiaceae</taxon>
        <taxon>Panacagrimonas</taxon>
    </lineage>
</organism>
<comment type="caution">
    <text evidence="2">The sequence shown here is derived from an EMBL/GenBank/DDBJ whole genome shotgun (WGS) entry which is preliminary data.</text>
</comment>
<name>A0A4R7NR22_9GAMM</name>
<dbReference type="EMBL" id="SOBT01000013">
    <property type="protein sequence ID" value="TDU23307.1"/>
    <property type="molecule type" value="Genomic_DNA"/>
</dbReference>
<keyword evidence="3" id="KW-1185">Reference proteome</keyword>
<dbReference type="GO" id="GO:0008270">
    <property type="term" value="F:zinc ion binding"/>
    <property type="evidence" value="ECO:0007669"/>
    <property type="project" value="InterPro"/>
</dbReference>
<accession>A0A4R7NR22</accession>
<dbReference type="AlphaFoldDB" id="A0A4R7NR22"/>
<reference evidence="2 3" key="1">
    <citation type="submission" date="2019-03" db="EMBL/GenBank/DDBJ databases">
        <title>Genomic Encyclopedia of Type Strains, Phase IV (KMG-IV): sequencing the most valuable type-strain genomes for metagenomic binning, comparative biology and taxonomic classification.</title>
        <authorList>
            <person name="Goeker M."/>
        </authorList>
    </citation>
    <scope>NUCLEOTIDE SEQUENCE [LARGE SCALE GENOMIC DNA]</scope>
    <source>
        <strain evidence="2 3">DSM 26377</strain>
    </source>
</reference>
<proteinExistence type="predicted"/>